<sequence>MNLATPYLGLELRNPLIASSSSQNGDIDHLRRLDDAGIGAVVLPSVFQEQLEAQQSDFESLLAQQPNHSPEAESYLPPIDSGPYGLGPEHHLALVMRAKRELSVPVIASLNGSSLSGWTRYAALLEEAGADALELNIYFVPVDIEEPGTAVEQRYLDVLGAVRQTVKIPVAVKMPPYFSSVGHMAKRLVEAGADGLVLFNRYLQPDINLTRMELSSELVLSRPGEMRLPLMWTALLAGRIEASLAASTGVENVDQVLKYLLAGADTVMLAAAILRHGPTYVRTLLEDLEAWLESRRLESLAQIRGNMSWSRLKKHDNYIRANYLHLLETFTSAHNA</sequence>
<evidence type="ECO:0000256" key="3">
    <source>
        <dbReference type="ARBA" id="ARBA00022630"/>
    </source>
</evidence>
<dbReference type="CDD" id="cd04739">
    <property type="entry name" value="DHOD_like"/>
    <property type="match status" value="1"/>
</dbReference>
<accession>A0ABV7AXV8</accession>
<feature type="domain" description="Dihydroorotate dehydrogenase catalytic" evidence="7">
    <location>
        <begin position="95"/>
        <end position="291"/>
    </location>
</feature>
<dbReference type="PANTHER" id="PTHR48109">
    <property type="entry name" value="DIHYDROOROTATE DEHYDROGENASE (QUINONE), MITOCHONDRIAL-RELATED"/>
    <property type="match status" value="1"/>
</dbReference>
<evidence type="ECO:0000256" key="5">
    <source>
        <dbReference type="ARBA" id="ARBA00022975"/>
    </source>
</evidence>
<evidence type="ECO:0000259" key="7">
    <source>
        <dbReference type="Pfam" id="PF01180"/>
    </source>
</evidence>
<dbReference type="PANTHER" id="PTHR48109:SF3">
    <property type="entry name" value="SLL0744 PROTEIN"/>
    <property type="match status" value="1"/>
</dbReference>
<dbReference type="InterPro" id="IPR005720">
    <property type="entry name" value="Dihydroorotate_DH_cat"/>
</dbReference>
<keyword evidence="5" id="KW-0665">Pyrimidine biosynthesis</keyword>
<keyword evidence="6" id="KW-0560">Oxidoreductase</keyword>
<dbReference type="InterPro" id="IPR013785">
    <property type="entry name" value="Aldolase_TIM"/>
</dbReference>
<dbReference type="Pfam" id="PF01180">
    <property type="entry name" value="DHO_dh"/>
    <property type="match status" value="1"/>
</dbReference>
<keyword evidence="9" id="KW-1185">Reference proteome</keyword>
<proteinExistence type="predicted"/>
<dbReference type="RefSeq" id="WP_377816400.1">
    <property type="nucleotide sequence ID" value="NZ_JBHRSJ010000035.1"/>
</dbReference>
<comment type="pathway">
    <text evidence="2">Pyrimidine metabolism; UMP biosynthesis via de novo pathway.</text>
</comment>
<dbReference type="InterPro" id="IPR012135">
    <property type="entry name" value="Dihydroorotate_DH_1_2"/>
</dbReference>
<evidence type="ECO:0000256" key="2">
    <source>
        <dbReference type="ARBA" id="ARBA00004725"/>
    </source>
</evidence>
<keyword evidence="3" id="KW-0285">Flavoprotein</keyword>
<name>A0ABV7AXV8_9GAMM</name>
<organism evidence="8 9">
    <name type="scientific">Azotobacter bryophylli</name>
    <dbReference type="NCBI Taxonomy" id="1986537"/>
    <lineage>
        <taxon>Bacteria</taxon>
        <taxon>Pseudomonadati</taxon>
        <taxon>Pseudomonadota</taxon>
        <taxon>Gammaproteobacteria</taxon>
        <taxon>Pseudomonadales</taxon>
        <taxon>Pseudomonadaceae</taxon>
        <taxon>Azotobacter</taxon>
    </lineage>
</organism>
<dbReference type="NCBIfam" id="NF005741">
    <property type="entry name" value="PRK07565.1"/>
    <property type="match status" value="1"/>
</dbReference>
<evidence type="ECO:0000256" key="6">
    <source>
        <dbReference type="ARBA" id="ARBA00023002"/>
    </source>
</evidence>
<dbReference type="InterPro" id="IPR050074">
    <property type="entry name" value="DHO_dehydrogenase"/>
</dbReference>
<reference evidence="9" key="1">
    <citation type="journal article" date="2019" name="Int. J. Syst. Evol. Microbiol.">
        <title>The Global Catalogue of Microorganisms (GCM) 10K type strain sequencing project: providing services to taxonomists for standard genome sequencing and annotation.</title>
        <authorList>
            <consortium name="The Broad Institute Genomics Platform"/>
            <consortium name="The Broad Institute Genome Sequencing Center for Infectious Disease"/>
            <person name="Wu L."/>
            <person name="Ma J."/>
        </authorList>
    </citation>
    <scope>NUCLEOTIDE SEQUENCE [LARGE SCALE GENOMIC DNA]</scope>
    <source>
        <strain evidence="9">KCTC 62195</strain>
    </source>
</reference>
<evidence type="ECO:0000256" key="4">
    <source>
        <dbReference type="ARBA" id="ARBA00022643"/>
    </source>
</evidence>
<keyword evidence="4" id="KW-0288">FMN</keyword>
<protein>
    <submittedName>
        <fullName evidence="8">Dihydroorotate dehydrogenase-like protein</fullName>
    </submittedName>
</protein>
<dbReference type="Proteomes" id="UP001595457">
    <property type="component" value="Unassembled WGS sequence"/>
</dbReference>
<gene>
    <name evidence="8" type="ORF">ACFOJE_19065</name>
</gene>
<comment type="cofactor">
    <cofactor evidence="1">
        <name>FMN</name>
        <dbReference type="ChEBI" id="CHEBI:58210"/>
    </cofactor>
</comment>
<evidence type="ECO:0000313" key="9">
    <source>
        <dbReference type="Proteomes" id="UP001595457"/>
    </source>
</evidence>
<evidence type="ECO:0000313" key="8">
    <source>
        <dbReference type="EMBL" id="MFC2974297.1"/>
    </source>
</evidence>
<evidence type="ECO:0000256" key="1">
    <source>
        <dbReference type="ARBA" id="ARBA00001917"/>
    </source>
</evidence>
<dbReference type="Gene3D" id="3.20.20.70">
    <property type="entry name" value="Aldolase class I"/>
    <property type="match status" value="1"/>
</dbReference>
<comment type="caution">
    <text evidence="8">The sequence shown here is derived from an EMBL/GenBank/DDBJ whole genome shotgun (WGS) entry which is preliminary data.</text>
</comment>
<dbReference type="EMBL" id="JBHRSJ010000035">
    <property type="protein sequence ID" value="MFC2974297.1"/>
    <property type="molecule type" value="Genomic_DNA"/>
</dbReference>
<dbReference type="PIRSF" id="PIRSF000164">
    <property type="entry name" value="DHO_oxidase"/>
    <property type="match status" value="1"/>
</dbReference>
<dbReference type="SUPFAM" id="SSF51395">
    <property type="entry name" value="FMN-linked oxidoreductases"/>
    <property type="match status" value="1"/>
</dbReference>